<comment type="caution">
    <text evidence="2">The sequence shown here is derived from an EMBL/GenBank/DDBJ whole genome shotgun (WGS) entry which is preliminary data.</text>
</comment>
<dbReference type="EMBL" id="CATQJL010000223">
    <property type="protein sequence ID" value="CAJ0598413.1"/>
    <property type="molecule type" value="Genomic_DNA"/>
</dbReference>
<evidence type="ECO:0000313" key="2">
    <source>
        <dbReference type="EMBL" id="CAJ0598413.1"/>
    </source>
</evidence>
<reference evidence="2" key="1">
    <citation type="submission" date="2023-07" db="EMBL/GenBank/DDBJ databases">
        <authorList>
            <consortium name="CYATHOMIX"/>
        </authorList>
    </citation>
    <scope>NUCLEOTIDE SEQUENCE</scope>
    <source>
        <strain evidence="2">N/A</strain>
    </source>
</reference>
<feature type="region of interest" description="Disordered" evidence="1">
    <location>
        <begin position="1"/>
        <end position="46"/>
    </location>
</feature>
<sequence>MSHLHNRGHNRHQHSSSSSSQINGQVQQHPPSQVSPEEMAEMDRQKVNPALINEIFRADVQRSGRVMALKKILMENQMEGFPITALH</sequence>
<dbReference type="Proteomes" id="UP001176961">
    <property type="component" value="Unassembled WGS sequence"/>
</dbReference>
<feature type="compositionally biased region" description="Low complexity" evidence="1">
    <location>
        <begin position="15"/>
        <end position="36"/>
    </location>
</feature>
<gene>
    <name evidence="2" type="ORF">CYNAS_LOCUS10396</name>
</gene>
<protein>
    <submittedName>
        <fullName evidence="2">Uncharacterized protein</fullName>
    </submittedName>
</protein>
<dbReference type="Gene3D" id="3.30.200.20">
    <property type="entry name" value="Phosphorylase Kinase, domain 1"/>
    <property type="match status" value="1"/>
</dbReference>
<evidence type="ECO:0000256" key="1">
    <source>
        <dbReference type="SAM" id="MobiDB-lite"/>
    </source>
</evidence>
<evidence type="ECO:0000313" key="3">
    <source>
        <dbReference type="Proteomes" id="UP001176961"/>
    </source>
</evidence>
<organism evidence="2 3">
    <name type="scientific">Cylicocyclus nassatus</name>
    <name type="common">Nematode worm</name>
    <dbReference type="NCBI Taxonomy" id="53992"/>
    <lineage>
        <taxon>Eukaryota</taxon>
        <taxon>Metazoa</taxon>
        <taxon>Ecdysozoa</taxon>
        <taxon>Nematoda</taxon>
        <taxon>Chromadorea</taxon>
        <taxon>Rhabditida</taxon>
        <taxon>Rhabditina</taxon>
        <taxon>Rhabditomorpha</taxon>
        <taxon>Strongyloidea</taxon>
        <taxon>Strongylidae</taxon>
        <taxon>Cylicocyclus</taxon>
    </lineage>
</organism>
<feature type="compositionally biased region" description="Basic residues" evidence="1">
    <location>
        <begin position="1"/>
        <end position="14"/>
    </location>
</feature>
<keyword evidence="3" id="KW-1185">Reference proteome</keyword>
<proteinExistence type="predicted"/>
<accession>A0AA36M523</accession>
<dbReference type="AlphaFoldDB" id="A0AA36M523"/>
<name>A0AA36M523_CYLNA</name>